<dbReference type="CDD" id="cd02440">
    <property type="entry name" value="AdoMet_MTases"/>
    <property type="match status" value="1"/>
</dbReference>
<dbReference type="Pfam" id="PF13489">
    <property type="entry name" value="Methyltransf_23"/>
    <property type="match status" value="1"/>
</dbReference>
<sequence>MPVTCRFCGSNQLIDLGPCAPVVKCQINLSFSDQNPGRLYRCTRCHFGQRSPHLEDTVLAAAYRATSAEEMDYSLVENAAWRLGRSFLTFEGNEVRHICDVGCHAGAFLNRLPSRWKRFGIESAVEPRRHASEIHGVTLIGERIEAVPCRWQHAFDAVTMFDVFEHLVHPFEQLAQVATWLRPGGRLLLSTGDMDAWSWRLAGGNYWYLQTLLHLSFGSRSFFQQIHRLLPLRLVAMYRIPHQDASPQVKLDQLFEFGYWECRQRGGFYRLPQRLIQSLPRYRGLMHRQGPPWTMAMKDHVLVIFESF</sequence>
<dbReference type="RefSeq" id="WP_093027219.1">
    <property type="nucleotide sequence ID" value="NZ_FNNZ01000001.1"/>
</dbReference>
<organism evidence="1 2">
    <name type="scientific">Thiocapsa roseopersicina</name>
    <dbReference type="NCBI Taxonomy" id="1058"/>
    <lineage>
        <taxon>Bacteria</taxon>
        <taxon>Pseudomonadati</taxon>
        <taxon>Pseudomonadota</taxon>
        <taxon>Gammaproteobacteria</taxon>
        <taxon>Chromatiales</taxon>
        <taxon>Chromatiaceae</taxon>
        <taxon>Thiocapsa</taxon>
    </lineage>
</organism>
<keyword evidence="2" id="KW-1185">Reference proteome</keyword>
<dbReference type="GO" id="GO:0008168">
    <property type="term" value="F:methyltransferase activity"/>
    <property type="evidence" value="ECO:0007669"/>
    <property type="project" value="UniProtKB-KW"/>
</dbReference>
<gene>
    <name evidence="1" type="ORF">SAMN05421783_101192</name>
</gene>
<name>A0A1H2QBX5_THIRO</name>
<dbReference type="GO" id="GO:0032259">
    <property type="term" value="P:methylation"/>
    <property type="evidence" value="ECO:0007669"/>
    <property type="project" value="UniProtKB-KW"/>
</dbReference>
<keyword evidence="1" id="KW-0489">Methyltransferase</keyword>
<dbReference type="Proteomes" id="UP000198816">
    <property type="component" value="Unassembled WGS sequence"/>
</dbReference>
<dbReference type="InterPro" id="IPR029063">
    <property type="entry name" value="SAM-dependent_MTases_sf"/>
</dbReference>
<accession>A0A1H2QBX5</accession>
<reference evidence="2" key="1">
    <citation type="submission" date="2016-10" db="EMBL/GenBank/DDBJ databases">
        <authorList>
            <person name="Varghese N."/>
            <person name="Submissions S."/>
        </authorList>
    </citation>
    <scope>NUCLEOTIDE SEQUENCE [LARGE SCALE GENOMIC DNA]</scope>
    <source>
        <strain evidence="2">DSM 217</strain>
    </source>
</reference>
<dbReference type="SUPFAM" id="SSF53335">
    <property type="entry name" value="S-adenosyl-L-methionine-dependent methyltransferases"/>
    <property type="match status" value="1"/>
</dbReference>
<keyword evidence="1" id="KW-0808">Transferase</keyword>
<dbReference type="OrthoDB" id="932345at2"/>
<protein>
    <submittedName>
        <fullName evidence="1">Methyltransferase domain-containing protein</fullName>
    </submittedName>
</protein>
<proteinExistence type="predicted"/>
<evidence type="ECO:0000313" key="1">
    <source>
        <dbReference type="EMBL" id="SDW04164.1"/>
    </source>
</evidence>
<dbReference type="EMBL" id="FNNZ01000001">
    <property type="protein sequence ID" value="SDW04164.1"/>
    <property type="molecule type" value="Genomic_DNA"/>
</dbReference>
<dbReference type="STRING" id="1058.SAMN05421783_101192"/>
<dbReference type="Gene3D" id="3.40.50.150">
    <property type="entry name" value="Vaccinia Virus protein VP39"/>
    <property type="match status" value="1"/>
</dbReference>
<evidence type="ECO:0000313" key="2">
    <source>
        <dbReference type="Proteomes" id="UP000198816"/>
    </source>
</evidence>
<dbReference type="AlphaFoldDB" id="A0A1H2QBX5"/>